<feature type="transmembrane region" description="Helical" evidence="1">
    <location>
        <begin position="46"/>
        <end position="65"/>
    </location>
</feature>
<organism evidence="2 3">
    <name type="scientific">Demequina lutea</name>
    <dbReference type="NCBI Taxonomy" id="431489"/>
    <lineage>
        <taxon>Bacteria</taxon>
        <taxon>Bacillati</taxon>
        <taxon>Actinomycetota</taxon>
        <taxon>Actinomycetes</taxon>
        <taxon>Micrococcales</taxon>
        <taxon>Demequinaceae</taxon>
        <taxon>Demequina</taxon>
    </lineage>
</organism>
<dbReference type="OrthoDB" id="583154at2"/>
<protein>
    <submittedName>
        <fullName evidence="2">Uncharacterized protein</fullName>
    </submittedName>
</protein>
<keyword evidence="1" id="KW-0472">Membrane</keyword>
<name>A0A7Y9Z952_9MICO</name>
<sequence>MSVAWMAPLPVWREPRWASILRAGVRLVLAIFWATAAVVVPWKGPALIFAVFSLIALAHTALAIANRMKNHGVLLQLMGSGTLEWPRSLQEQWLRRPADWVDGVAIEVVPIDPIPVRAPAAPHVTLSGDSHEIARLPLYRRTMVEFMDEVNTILAPRGVALVWQGTVRKPRGREAD</sequence>
<comment type="caution">
    <text evidence="2">The sequence shown here is derived from an EMBL/GenBank/DDBJ whole genome shotgun (WGS) entry which is preliminary data.</text>
</comment>
<proteinExistence type="predicted"/>
<keyword evidence="1" id="KW-1133">Transmembrane helix</keyword>
<feature type="transmembrane region" description="Helical" evidence="1">
    <location>
        <begin position="20"/>
        <end position="40"/>
    </location>
</feature>
<evidence type="ECO:0000256" key="1">
    <source>
        <dbReference type="SAM" id="Phobius"/>
    </source>
</evidence>
<evidence type="ECO:0000313" key="2">
    <source>
        <dbReference type="EMBL" id="NYI41124.1"/>
    </source>
</evidence>
<accession>A0A7Y9Z952</accession>
<dbReference type="AlphaFoldDB" id="A0A7Y9Z952"/>
<dbReference type="Proteomes" id="UP000547973">
    <property type="component" value="Unassembled WGS sequence"/>
</dbReference>
<evidence type="ECO:0000313" key="3">
    <source>
        <dbReference type="Proteomes" id="UP000547973"/>
    </source>
</evidence>
<reference evidence="2 3" key="1">
    <citation type="submission" date="2020-07" db="EMBL/GenBank/DDBJ databases">
        <title>Sequencing the genomes of 1000 actinobacteria strains.</title>
        <authorList>
            <person name="Klenk H.-P."/>
        </authorList>
    </citation>
    <scope>NUCLEOTIDE SEQUENCE [LARGE SCALE GENOMIC DNA]</scope>
    <source>
        <strain evidence="2 3">DSM 19970</strain>
    </source>
</reference>
<dbReference type="EMBL" id="JACBZO010000001">
    <property type="protein sequence ID" value="NYI41124.1"/>
    <property type="molecule type" value="Genomic_DNA"/>
</dbReference>
<keyword evidence="3" id="KW-1185">Reference proteome</keyword>
<keyword evidence="1" id="KW-0812">Transmembrane</keyword>
<dbReference type="RefSeq" id="WP_062075368.1">
    <property type="nucleotide sequence ID" value="NZ_BBRC01000007.1"/>
</dbReference>
<gene>
    <name evidence="2" type="ORF">BKA03_001243</name>
</gene>